<gene>
    <name evidence="8" type="ORF">K7432_011425</name>
</gene>
<keyword evidence="9" id="KW-1185">Reference proteome</keyword>
<comment type="caution">
    <text evidence="8">The sequence shown here is derived from an EMBL/GenBank/DDBJ whole genome shotgun (WGS) entry which is preliminary data.</text>
</comment>
<protein>
    <recommendedName>
        <fullName evidence="10">Gamma-secretase subunit Aph-1</fullName>
    </recommendedName>
</protein>
<dbReference type="InterPro" id="IPR009294">
    <property type="entry name" value="Aph-1"/>
</dbReference>
<feature type="transmembrane region" description="Helical" evidence="7">
    <location>
        <begin position="181"/>
        <end position="198"/>
    </location>
</feature>
<evidence type="ECO:0000256" key="4">
    <source>
        <dbReference type="ARBA" id="ARBA00022976"/>
    </source>
</evidence>
<evidence type="ECO:0000313" key="8">
    <source>
        <dbReference type="EMBL" id="KAK9762645.1"/>
    </source>
</evidence>
<evidence type="ECO:0000256" key="7">
    <source>
        <dbReference type="SAM" id="Phobius"/>
    </source>
</evidence>
<evidence type="ECO:0000256" key="6">
    <source>
        <dbReference type="ARBA" id="ARBA00023136"/>
    </source>
</evidence>
<feature type="transmembrane region" description="Helical" evidence="7">
    <location>
        <begin position="148"/>
        <end position="169"/>
    </location>
</feature>
<keyword evidence="5 7" id="KW-1133">Transmembrane helix</keyword>
<feature type="transmembrane region" description="Helical" evidence="7">
    <location>
        <begin position="67"/>
        <end position="85"/>
    </location>
</feature>
<feature type="transmembrane region" description="Helical" evidence="7">
    <location>
        <begin position="33"/>
        <end position="55"/>
    </location>
</feature>
<sequence>MGWLSFIGCMLTAYGPPSCIFILYVARNAQLVLLMMTSAFFWLISILFTSLIWYVAKPAQSNHAVTIFYSVLLQESFRVLFYILMRRAESGLNVVSKNPKSPLNKHSYAFVTGLGFGWVSGLVSYITLLAEALGPGMLPCISCPSVSLYFVSAIITALFTLLHITWMMLTFEGLVGSKSSYLFIWVIITHFGASYGTLLNSSNIPNGCVYSILIALIFLIVNTILVIRNLSRMSAQP</sequence>
<dbReference type="Pfam" id="PF06105">
    <property type="entry name" value="Aph-1"/>
    <property type="match status" value="1"/>
</dbReference>
<organism evidence="8 9">
    <name type="scientific">Basidiobolus ranarum</name>
    <dbReference type="NCBI Taxonomy" id="34480"/>
    <lineage>
        <taxon>Eukaryota</taxon>
        <taxon>Fungi</taxon>
        <taxon>Fungi incertae sedis</taxon>
        <taxon>Zoopagomycota</taxon>
        <taxon>Entomophthoromycotina</taxon>
        <taxon>Basidiobolomycetes</taxon>
        <taxon>Basidiobolales</taxon>
        <taxon>Basidiobolaceae</taxon>
        <taxon>Basidiobolus</taxon>
    </lineage>
</organism>
<name>A0ABR2WM89_9FUNG</name>
<accession>A0ABR2WM89</accession>
<evidence type="ECO:0000313" key="9">
    <source>
        <dbReference type="Proteomes" id="UP001479436"/>
    </source>
</evidence>
<evidence type="ECO:0000256" key="1">
    <source>
        <dbReference type="ARBA" id="ARBA00004141"/>
    </source>
</evidence>
<dbReference type="PANTHER" id="PTHR12889">
    <property type="entry name" value="GAMMA-SECRETASE SUBUNIT APH-1"/>
    <property type="match status" value="1"/>
</dbReference>
<keyword evidence="3 7" id="KW-0812">Transmembrane</keyword>
<evidence type="ECO:0000256" key="3">
    <source>
        <dbReference type="ARBA" id="ARBA00022692"/>
    </source>
</evidence>
<feature type="transmembrane region" description="Helical" evidence="7">
    <location>
        <begin position="204"/>
        <end position="227"/>
    </location>
</feature>
<evidence type="ECO:0000256" key="2">
    <source>
        <dbReference type="ARBA" id="ARBA00005577"/>
    </source>
</evidence>
<evidence type="ECO:0008006" key="10">
    <source>
        <dbReference type="Google" id="ProtNLM"/>
    </source>
</evidence>
<dbReference type="EMBL" id="JASJQH010000882">
    <property type="protein sequence ID" value="KAK9762645.1"/>
    <property type="molecule type" value="Genomic_DNA"/>
</dbReference>
<comment type="similarity">
    <text evidence="2">Belongs to the APH-1 family.</text>
</comment>
<feature type="transmembrane region" description="Helical" evidence="7">
    <location>
        <begin position="106"/>
        <end position="128"/>
    </location>
</feature>
<evidence type="ECO:0000256" key="5">
    <source>
        <dbReference type="ARBA" id="ARBA00022989"/>
    </source>
</evidence>
<dbReference type="Proteomes" id="UP001479436">
    <property type="component" value="Unassembled WGS sequence"/>
</dbReference>
<keyword evidence="4" id="KW-0914">Notch signaling pathway</keyword>
<keyword evidence="6 7" id="KW-0472">Membrane</keyword>
<reference evidence="8 9" key="1">
    <citation type="submission" date="2023-04" db="EMBL/GenBank/DDBJ databases">
        <title>Genome of Basidiobolus ranarum AG-B5.</title>
        <authorList>
            <person name="Stajich J.E."/>
            <person name="Carter-House D."/>
            <person name="Gryganskyi A."/>
        </authorList>
    </citation>
    <scope>NUCLEOTIDE SEQUENCE [LARGE SCALE GENOMIC DNA]</scope>
    <source>
        <strain evidence="8 9">AG-B5</strain>
    </source>
</reference>
<proteinExistence type="inferred from homology"/>
<comment type="subcellular location">
    <subcellularLocation>
        <location evidence="1">Membrane</location>
        <topology evidence="1">Multi-pass membrane protein</topology>
    </subcellularLocation>
</comment>
<feature type="transmembrane region" description="Helical" evidence="7">
    <location>
        <begin position="6"/>
        <end position="26"/>
    </location>
</feature>